<dbReference type="Pfam" id="PF02036">
    <property type="entry name" value="SCP2"/>
    <property type="match status" value="1"/>
</dbReference>
<feature type="domain" description="SCP2" evidence="1">
    <location>
        <begin position="49"/>
        <end position="114"/>
    </location>
</feature>
<reference evidence="2 3" key="1">
    <citation type="submission" date="2017-02" db="EMBL/GenBank/DDBJ databases">
        <authorList>
            <person name="Peterson S.W."/>
        </authorList>
    </citation>
    <scope>NUCLEOTIDE SEQUENCE [LARGE SCALE GENOMIC DNA]</scope>
    <source>
        <strain evidence="2 3">M1</strain>
    </source>
</reference>
<dbReference type="EMBL" id="FUZT01000007">
    <property type="protein sequence ID" value="SKC76398.1"/>
    <property type="molecule type" value="Genomic_DNA"/>
</dbReference>
<dbReference type="Gene3D" id="3.30.1050.10">
    <property type="entry name" value="SCP2 sterol-binding domain"/>
    <property type="match status" value="1"/>
</dbReference>
<evidence type="ECO:0000313" key="3">
    <source>
        <dbReference type="Proteomes" id="UP000190285"/>
    </source>
</evidence>
<dbReference type="AlphaFoldDB" id="A0A1T5LLI3"/>
<evidence type="ECO:0000313" key="2">
    <source>
        <dbReference type="EMBL" id="SKC76398.1"/>
    </source>
</evidence>
<sequence>MENITCEGKTYKNAKEMWKVIRTMITELNIEQQKQKFLPYDMELKVGYKMDDINFNHTVVIENGSIKADEGIKECVDVIISVSSQTFHDMNVGKLNPMKALTSSLLEFEKGDINQILLAGNMPTMLYYRKACEVHGIA</sequence>
<dbReference type="Proteomes" id="UP000190285">
    <property type="component" value="Unassembled WGS sequence"/>
</dbReference>
<dbReference type="InterPro" id="IPR036527">
    <property type="entry name" value="SCP2_sterol-bd_dom_sf"/>
</dbReference>
<evidence type="ECO:0000259" key="1">
    <source>
        <dbReference type="Pfam" id="PF02036"/>
    </source>
</evidence>
<dbReference type="OrthoDB" id="2082886at2"/>
<gene>
    <name evidence="2" type="ORF">SAMN02194393_02981</name>
</gene>
<keyword evidence="3" id="KW-1185">Reference proteome</keyword>
<name>A0A1T5LLI3_9FIRM</name>
<accession>A0A1T5LLI3</accession>
<protein>
    <submittedName>
        <fullName evidence="2">Putative sterol carrier protein</fullName>
    </submittedName>
</protein>
<dbReference type="InterPro" id="IPR003033">
    <property type="entry name" value="SCP2_sterol-bd_dom"/>
</dbReference>
<dbReference type="SUPFAM" id="SSF55718">
    <property type="entry name" value="SCP-like"/>
    <property type="match status" value="1"/>
</dbReference>
<organism evidence="2 3">
    <name type="scientific">Maledivibacter halophilus</name>
    <dbReference type="NCBI Taxonomy" id="36842"/>
    <lineage>
        <taxon>Bacteria</taxon>
        <taxon>Bacillati</taxon>
        <taxon>Bacillota</taxon>
        <taxon>Clostridia</taxon>
        <taxon>Peptostreptococcales</taxon>
        <taxon>Caminicellaceae</taxon>
        <taxon>Maledivibacter</taxon>
    </lineage>
</organism>
<dbReference type="STRING" id="36842.SAMN02194393_02981"/>
<dbReference type="RefSeq" id="WP_079492653.1">
    <property type="nucleotide sequence ID" value="NZ_FUZT01000007.1"/>
</dbReference>
<proteinExistence type="predicted"/>